<comment type="pathway">
    <text evidence="3 16">Amino-acid biosynthesis; L-isoleucine biosynthesis; L-isoleucine from 2-oxobutanoate: step 4/4.</text>
</comment>
<dbReference type="GO" id="GO:0009099">
    <property type="term" value="P:L-valine biosynthetic process"/>
    <property type="evidence" value="ECO:0007669"/>
    <property type="project" value="UniProtKB-UniPathway"/>
</dbReference>
<dbReference type="InterPro" id="IPR018300">
    <property type="entry name" value="Aminotrans_IV_CS"/>
</dbReference>
<keyword evidence="11 16" id="KW-0100">Branched-chain amino acid biosynthesis</keyword>
<evidence type="ECO:0000256" key="9">
    <source>
        <dbReference type="ARBA" id="ARBA00022679"/>
    </source>
</evidence>
<gene>
    <name evidence="16" type="primary">ilvE</name>
    <name evidence="17" type="ORF">LFW2832_00064</name>
</gene>
<evidence type="ECO:0000256" key="15">
    <source>
        <dbReference type="RuleBase" id="RU004106"/>
    </source>
</evidence>
<dbReference type="InterPro" id="IPR036038">
    <property type="entry name" value="Aminotransferase-like"/>
</dbReference>
<proteinExistence type="inferred from homology"/>
<comment type="similarity">
    <text evidence="6 15">Belongs to the class-IV pyridoxal-phosphate-dependent aminotransferase family.</text>
</comment>
<sequence>MKPLSKIWMDGKFVNWDDAKIHVLTHGLHYGTAIFEGMRCYDTKNGPAVFRMKDHYHRLFRGAKAYEFKINYSQNHLISVTKELIRKNKVKSCYIRPICYIGYSSIGINMLDKPFHLSIIPVDFAKYFGKKAELGISCTISSWRRISANILSPHVKASANYLNSALAKVDAINGGYDEAIMLSQDGHVSEGTGENVFVYRDGELVTPPLYDGVLAGLTRDSVIQIAIDLGIPIRERSILRDELYTADEMFLCGTAAEITPVLSVDKRQIGDGKKPGEITNRIRKRFFDIVSGKDERFVKWLDFVD</sequence>
<dbReference type="Pfam" id="PF01063">
    <property type="entry name" value="Aminotran_4"/>
    <property type="match status" value="1"/>
</dbReference>
<evidence type="ECO:0000313" key="17">
    <source>
        <dbReference type="EMBL" id="VVC02541.1"/>
    </source>
</evidence>
<dbReference type="EMBL" id="CABMJJ010000001">
    <property type="protein sequence ID" value="VVC02541.1"/>
    <property type="molecule type" value="Genomic_DNA"/>
</dbReference>
<evidence type="ECO:0000256" key="3">
    <source>
        <dbReference type="ARBA" id="ARBA00004824"/>
    </source>
</evidence>
<dbReference type="EC" id="2.6.1.42" evidence="16"/>
<dbReference type="InterPro" id="IPR050571">
    <property type="entry name" value="Class-IV_PLP-Dep_Aminotrnsfr"/>
</dbReference>
<dbReference type="NCBIfam" id="TIGR01122">
    <property type="entry name" value="ilvE_I"/>
    <property type="match status" value="1"/>
</dbReference>
<dbReference type="UniPathway" id="UPA00047">
    <property type="reaction ID" value="UER00058"/>
</dbReference>
<comment type="pathway">
    <text evidence="5 16">Amino-acid biosynthesis; L-leucine biosynthesis; L-leucine from 3-methyl-2-oxobutanoate: step 4/4.</text>
</comment>
<evidence type="ECO:0000256" key="4">
    <source>
        <dbReference type="ARBA" id="ARBA00004931"/>
    </source>
</evidence>
<evidence type="ECO:0000256" key="10">
    <source>
        <dbReference type="ARBA" id="ARBA00022898"/>
    </source>
</evidence>
<dbReference type="NCBIfam" id="NF005146">
    <property type="entry name" value="PRK06606.1"/>
    <property type="match status" value="1"/>
</dbReference>
<dbReference type="GO" id="GO:0009098">
    <property type="term" value="P:L-leucine biosynthetic process"/>
    <property type="evidence" value="ECO:0007669"/>
    <property type="project" value="UniProtKB-UniPathway"/>
</dbReference>
<accession>A0A5E4LLY1</accession>
<keyword evidence="8 16" id="KW-0028">Amino-acid biosynthesis</keyword>
<dbReference type="InterPro" id="IPR001544">
    <property type="entry name" value="Aminotrans_IV"/>
</dbReference>
<comment type="cofactor">
    <cofactor evidence="1 16">
        <name>pyridoxal 5'-phosphate</name>
        <dbReference type="ChEBI" id="CHEBI:597326"/>
    </cofactor>
</comment>
<evidence type="ECO:0000256" key="13">
    <source>
        <dbReference type="ARBA" id="ARBA00048798"/>
    </source>
</evidence>
<evidence type="ECO:0000313" key="18">
    <source>
        <dbReference type="Proteomes" id="UP000789941"/>
    </source>
</evidence>
<dbReference type="GO" id="GO:0009097">
    <property type="term" value="P:isoleucine biosynthetic process"/>
    <property type="evidence" value="ECO:0007669"/>
    <property type="project" value="UniProtKB-UniPathway"/>
</dbReference>
<dbReference type="Proteomes" id="UP000789941">
    <property type="component" value="Unassembled WGS sequence"/>
</dbReference>
<dbReference type="PANTHER" id="PTHR42743">
    <property type="entry name" value="AMINO-ACID AMINOTRANSFERASE"/>
    <property type="match status" value="1"/>
</dbReference>
<keyword evidence="7 16" id="KW-0032">Aminotransferase</keyword>
<dbReference type="GO" id="GO:0052655">
    <property type="term" value="F:L-valine-2-oxoglutarate transaminase activity"/>
    <property type="evidence" value="ECO:0007669"/>
    <property type="project" value="RHEA"/>
</dbReference>
<evidence type="ECO:0000256" key="14">
    <source>
        <dbReference type="ARBA" id="ARBA00049229"/>
    </source>
</evidence>
<evidence type="ECO:0000256" key="2">
    <source>
        <dbReference type="ARBA" id="ARBA00003109"/>
    </source>
</evidence>
<keyword evidence="9 16" id="KW-0808">Transferase</keyword>
<protein>
    <recommendedName>
        <fullName evidence="16">Branched-chain-amino-acid aminotransferase</fullName>
        <shortName evidence="16">BCAT</shortName>
        <ecNumber evidence="16">2.6.1.42</ecNumber>
    </recommendedName>
</protein>
<dbReference type="AlphaFoldDB" id="A0A5E4LLY1"/>
<dbReference type="GO" id="GO:0052654">
    <property type="term" value="F:L-leucine-2-oxoglutarate transaminase activity"/>
    <property type="evidence" value="ECO:0007669"/>
    <property type="project" value="RHEA"/>
</dbReference>
<dbReference type="InterPro" id="IPR033939">
    <property type="entry name" value="BCAT_family"/>
</dbReference>
<dbReference type="Gene3D" id="3.20.10.10">
    <property type="entry name" value="D-amino Acid Aminotransferase, subunit A, domain 2"/>
    <property type="match status" value="1"/>
</dbReference>
<dbReference type="UniPathway" id="UPA00049">
    <property type="reaction ID" value="UER00062"/>
</dbReference>
<dbReference type="SUPFAM" id="SSF56752">
    <property type="entry name" value="D-aminoacid aminotransferase-like PLP-dependent enzymes"/>
    <property type="match status" value="1"/>
</dbReference>
<reference evidence="17 18" key="1">
    <citation type="submission" date="2019-08" db="EMBL/GenBank/DDBJ databases">
        <authorList>
            <person name="Vazquez-Campos X."/>
        </authorList>
    </citation>
    <scope>NUCLEOTIDE SEQUENCE [LARGE SCALE GENOMIC DNA]</scope>
    <source>
        <strain evidence="17">LFW-283_2</strain>
    </source>
</reference>
<evidence type="ECO:0000256" key="11">
    <source>
        <dbReference type="ARBA" id="ARBA00023304"/>
    </source>
</evidence>
<name>A0A5E4LLY1_9ARCH</name>
<comment type="catalytic activity">
    <reaction evidence="12 16">
        <text>L-valine + 2-oxoglutarate = 3-methyl-2-oxobutanoate + L-glutamate</text>
        <dbReference type="Rhea" id="RHEA:24813"/>
        <dbReference type="ChEBI" id="CHEBI:11851"/>
        <dbReference type="ChEBI" id="CHEBI:16810"/>
        <dbReference type="ChEBI" id="CHEBI:29985"/>
        <dbReference type="ChEBI" id="CHEBI:57762"/>
        <dbReference type="EC" id="2.6.1.42"/>
    </reaction>
</comment>
<dbReference type="GO" id="GO:0052656">
    <property type="term" value="F:L-isoleucine-2-oxoglutarate transaminase activity"/>
    <property type="evidence" value="ECO:0007669"/>
    <property type="project" value="RHEA"/>
</dbReference>
<dbReference type="UniPathway" id="UPA00048">
    <property type="reaction ID" value="UER00073"/>
</dbReference>
<evidence type="ECO:0000256" key="16">
    <source>
        <dbReference type="RuleBase" id="RU364094"/>
    </source>
</evidence>
<dbReference type="PROSITE" id="PS00770">
    <property type="entry name" value="AA_TRANSFER_CLASS_4"/>
    <property type="match status" value="1"/>
</dbReference>
<evidence type="ECO:0000256" key="1">
    <source>
        <dbReference type="ARBA" id="ARBA00001933"/>
    </source>
</evidence>
<evidence type="ECO:0000256" key="8">
    <source>
        <dbReference type="ARBA" id="ARBA00022605"/>
    </source>
</evidence>
<comment type="catalytic activity">
    <reaction evidence="13 16">
        <text>L-isoleucine + 2-oxoglutarate = (S)-3-methyl-2-oxopentanoate + L-glutamate</text>
        <dbReference type="Rhea" id="RHEA:24801"/>
        <dbReference type="ChEBI" id="CHEBI:16810"/>
        <dbReference type="ChEBI" id="CHEBI:29985"/>
        <dbReference type="ChEBI" id="CHEBI:35146"/>
        <dbReference type="ChEBI" id="CHEBI:58045"/>
        <dbReference type="EC" id="2.6.1.42"/>
    </reaction>
</comment>
<dbReference type="InterPro" id="IPR005785">
    <property type="entry name" value="B_amino_transI"/>
</dbReference>
<dbReference type="InterPro" id="IPR043131">
    <property type="entry name" value="BCAT-like_N"/>
</dbReference>
<evidence type="ECO:0000256" key="5">
    <source>
        <dbReference type="ARBA" id="ARBA00005072"/>
    </source>
</evidence>
<comment type="function">
    <text evidence="2 16">Acts on leucine, isoleucine and valine.</text>
</comment>
<dbReference type="CDD" id="cd01557">
    <property type="entry name" value="BCAT_beta_family"/>
    <property type="match status" value="1"/>
</dbReference>
<comment type="catalytic activity">
    <reaction evidence="14 16">
        <text>L-leucine + 2-oxoglutarate = 4-methyl-2-oxopentanoate + L-glutamate</text>
        <dbReference type="Rhea" id="RHEA:18321"/>
        <dbReference type="ChEBI" id="CHEBI:16810"/>
        <dbReference type="ChEBI" id="CHEBI:17865"/>
        <dbReference type="ChEBI" id="CHEBI:29985"/>
        <dbReference type="ChEBI" id="CHEBI:57427"/>
        <dbReference type="EC" id="2.6.1.42"/>
    </reaction>
</comment>
<evidence type="ECO:0000256" key="7">
    <source>
        <dbReference type="ARBA" id="ARBA00022576"/>
    </source>
</evidence>
<comment type="caution">
    <text evidence="17">The sequence shown here is derived from an EMBL/GenBank/DDBJ whole genome shotgun (WGS) entry which is preliminary data.</text>
</comment>
<evidence type="ECO:0000256" key="12">
    <source>
        <dbReference type="ARBA" id="ARBA00048212"/>
    </source>
</evidence>
<dbReference type="InterPro" id="IPR043132">
    <property type="entry name" value="BCAT-like_C"/>
</dbReference>
<dbReference type="Gene3D" id="3.30.470.10">
    <property type="match status" value="1"/>
</dbReference>
<organism evidence="17 18">
    <name type="scientific">Candidatus Bilamarchaeum dharawalense</name>
    <dbReference type="NCBI Taxonomy" id="2885759"/>
    <lineage>
        <taxon>Archaea</taxon>
        <taxon>Candidatus Micrarchaeota</taxon>
        <taxon>Candidatus Micrarchaeia</taxon>
        <taxon>Candidatus Anstonellales</taxon>
        <taxon>Candidatus Bilamarchaeaceae</taxon>
        <taxon>Candidatus Bilamarchaeum</taxon>
    </lineage>
</organism>
<evidence type="ECO:0000256" key="6">
    <source>
        <dbReference type="ARBA" id="ARBA00009320"/>
    </source>
</evidence>
<dbReference type="FunFam" id="3.20.10.10:FF:000002">
    <property type="entry name" value="D-alanine aminotransferase"/>
    <property type="match status" value="1"/>
</dbReference>
<dbReference type="PANTHER" id="PTHR42743:SF11">
    <property type="entry name" value="AMINODEOXYCHORISMATE LYASE"/>
    <property type="match status" value="1"/>
</dbReference>
<keyword evidence="10 16" id="KW-0663">Pyridoxal phosphate</keyword>
<comment type="pathway">
    <text evidence="4 16">Amino-acid biosynthesis; L-valine biosynthesis; L-valine from pyruvate: step 4/4.</text>
</comment>